<name>A0A1X2G2D1_9FUNG</name>
<protein>
    <recommendedName>
        <fullName evidence="2">C2H2-type domain-containing protein</fullName>
    </recommendedName>
</protein>
<keyword evidence="1" id="KW-0479">Metal-binding</keyword>
<dbReference type="STRING" id="101127.A0A1X2G2D1"/>
<proteinExistence type="predicted"/>
<organism evidence="3 4">
    <name type="scientific">Hesseltinella vesiculosa</name>
    <dbReference type="NCBI Taxonomy" id="101127"/>
    <lineage>
        <taxon>Eukaryota</taxon>
        <taxon>Fungi</taxon>
        <taxon>Fungi incertae sedis</taxon>
        <taxon>Mucoromycota</taxon>
        <taxon>Mucoromycotina</taxon>
        <taxon>Mucoromycetes</taxon>
        <taxon>Mucorales</taxon>
        <taxon>Cunninghamellaceae</taxon>
        <taxon>Hesseltinella</taxon>
    </lineage>
</organism>
<sequence length="554" mass="61975">MIKACPFSHDDTNEITSYQRFRDLLAHILKVHGYDLPPRKKSDRGPSLTEITYDECYGCPSCQQLFGELADLRLHVYSSHLGQVEHDSEDAATLLEVPEEDTDFDPVFSSAPAERPAITEQVIVPEKYRPFNEAVMHAFDEEPPLMSKKTLELIDIVELVPFRLMDEDGNEDNALAGRKTVARLSLKHKNVHPILPAKRRHEETYGMNGSIAKGLETLLLTSPYTNLLRHREFVELPPAICTVINRDWGFFPQTKYVTAKAFAGAILYNTSNGQAAMANTVEVYGRTKNVDVHREPHGKLKTDVMLTSVPPPITKFYQDVWPVTLYAADGPKLLVGTQVSNLLITSLTRLDTKIIPSIGSTSTIFKLPTLMDSHSTKIFLDREQLQAALVMDATPETSRVSDMFIMAQLRQIRSKFHESTAYTLCRESGPITKAHTCQPYTTFTLSDLDRGRNPSADLFRLIGMEVLKRGHEAKLMPSQIKKLAKNATGRQKVLMEEILCLSTASHDSGGIHILQNERLNSKLSPLANLLMPSIVSANETVAKEVASVFAMMDR</sequence>
<evidence type="ECO:0000313" key="3">
    <source>
        <dbReference type="EMBL" id="ORX42675.1"/>
    </source>
</evidence>
<keyword evidence="1" id="KW-0862">Zinc</keyword>
<feature type="domain" description="C2H2-type" evidence="2">
    <location>
        <begin position="57"/>
        <end position="85"/>
    </location>
</feature>
<accession>A0A1X2G2D1</accession>
<comment type="caution">
    <text evidence="3">The sequence shown here is derived from an EMBL/GenBank/DDBJ whole genome shotgun (WGS) entry which is preliminary data.</text>
</comment>
<dbReference type="OrthoDB" id="2435184at2759"/>
<dbReference type="Proteomes" id="UP000242146">
    <property type="component" value="Unassembled WGS sequence"/>
</dbReference>
<dbReference type="PROSITE" id="PS00028">
    <property type="entry name" value="ZINC_FINGER_C2H2_1"/>
    <property type="match status" value="1"/>
</dbReference>
<dbReference type="GO" id="GO:0008270">
    <property type="term" value="F:zinc ion binding"/>
    <property type="evidence" value="ECO:0007669"/>
    <property type="project" value="UniProtKB-KW"/>
</dbReference>
<dbReference type="AlphaFoldDB" id="A0A1X2G2D1"/>
<keyword evidence="1" id="KW-0863">Zinc-finger</keyword>
<reference evidence="3 4" key="1">
    <citation type="submission" date="2016-07" db="EMBL/GenBank/DDBJ databases">
        <title>Pervasive Adenine N6-methylation of Active Genes in Fungi.</title>
        <authorList>
            <consortium name="DOE Joint Genome Institute"/>
            <person name="Mondo S.J."/>
            <person name="Dannebaum R.O."/>
            <person name="Kuo R.C."/>
            <person name="Labutti K."/>
            <person name="Haridas S."/>
            <person name="Kuo A."/>
            <person name="Salamov A."/>
            <person name="Ahrendt S.R."/>
            <person name="Lipzen A."/>
            <person name="Sullivan W."/>
            <person name="Andreopoulos W.B."/>
            <person name="Clum A."/>
            <person name="Lindquist E."/>
            <person name="Daum C."/>
            <person name="Ramamoorthy G.K."/>
            <person name="Gryganskyi A."/>
            <person name="Culley D."/>
            <person name="Magnuson J.K."/>
            <person name="James T.Y."/>
            <person name="O'Malley M.A."/>
            <person name="Stajich J.E."/>
            <person name="Spatafora J.W."/>
            <person name="Visel A."/>
            <person name="Grigoriev I.V."/>
        </authorList>
    </citation>
    <scope>NUCLEOTIDE SEQUENCE [LARGE SCALE GENOMIC DNA]</scope>
    <source>
        <strain evidence="3 4">NRRL 3301</strain>
    </source>
</reference>
<dbReference type="EMBL" id="MCGT01000064">
    <property type="protein sequence ID" value="ORX42675.1"/>
    <property type="molecule type" value="Genomic_DNA"/>
</dbReference>
<evidence type="ECO:0000259" key="2">
    <source>
        <dbReference type="PROSITE" id="PS50157"/>
    </source>
</evidence>
<dbReference type="InterPro" id="IPR013087">
    <property type="entry name" value="Znf_C2H2_type"/>
</dbReference>
<evidence type="ECO:0000256" key="1">
    <source>
        <dbReference type="PROSITE-ProRule" id="PRU00042"/>
    </source>
</evidence>
<gene>
    <name evidence="3" type="ORF">DM01DRAFT_323809</name>
</gene>
<keyword evidence="4" id="KW-1185">Reference proteome</keyword>
<dbReference type="PROSITE" id="PS50157">
    <property type="entry name" value="ZINC_FINGER_C2H2_2"/>
    <property type="match status" value="1"/>
</dbReference>
<evidence type="ECO:0000313" key="4">
    <source>
        <dbReference type="Proteomes" id="UP000242146"/>
    </source>
</evidence>